<dbReference type="Proteomes" id="UP001515500">
    <property type="component" value="Chromosome 8"/>
</dbReference>
<dbReference type="Pfam" id="PF14244">
    <property type="entry name" value="Retrotran_gag_3"/>
    <property type="match status" value="1"/>
</dbReference>
<dbReference type="PANTHER" id="PTHR37610">
    <property type="entry name" value="CCHC-TYPE DOMAIN-CONTAINING PROTEIN"/>
    <property type="match status" value="1"/>
</dbReference>
<dbReference type="SUPFAM" id="SSF57756">
    <property type="entry name" value="Retrovirus zinc finger-like domains"/>
    <property type="match status" value="1"/>
</dbReference>
<protein>
    <submittedName>
        <fullName evidence="3">Uncharacterized protein LOC120267384</fullName>
    </submittedName>
</protein>
<evidence type="ECO:0000259" key="1">
    <source>
        <dbReference type="Pfam" id="PF14244"/>
    </source>
</evidence>
<name>A0AB40BU36_DIOCR</name>
<accession>A0AB40BU36</accession>
<dbReference type="GO" id="GO:0008270">
    <property type="term" value="F:zinc ion binding"/>
    <property type="evidence" value="ECO:0007669"/>
    <property type="project" value="InterPro"/>
</dbReference>
<gene>
    <name evidence="3" type="primary">LOC120267384</name>
</gene>
<keyword evidence="2" id="KW-1185">Reference proteome</keyword>
<dbReference type="GO" id="GO:0003676">
    <property type="term" value="F:nucleic acid binding"/>
    <property type="evidence" value="ECO:0007669"/>
    <property type="project" value="InterPro"/>
</dbReference>
<dbReference type="InterPro" id="IPR036875">
    <property type="entry name" value="Znf_CCHC_sf"/>
</dbReference>
<evidence type="ECO:0000313" key="2">
    <source>
        <dbReference type="Proteomes" id="UP001515500"/>
    </source>
</evidence>
<dbReference type="GeneID" id="120267384"/>
<dbReference type="InterPro" id="IPR029472">
    <property type="entry name" value="Copia-like_N"/>
</dbReference>
<proteinExistence type="predicted"/>
<dbReference type="PANTHER" id="PTHR37610:SF6">
    <property type="entry name" value="GAG-POLYPEPTIDE OF LTR COPIA-TYPE-RELATED"/>
    <property type="match status" value="1"/>
</dbReference>
<feature type="domain" description="Retrotransposon Copia-like N-terminal" evidence="1">
    <location>
        <begin position="76"/>
        <end position="121"/>
    </location>
</feature>
<sequence length="371" mass="42533">MADSSKRKRMMHLMTMNINKSSRDMKIKRDQSEFSLHFGLVFHLDSEIEVLDLMYEDYFTAERSSMDSSNVFFLQSSDNPGIMLVSKPFDGNGYGAWRRAMEIALTAKNKLVFVNGSCKRPSVASIDLQNWERCNSIVISWILNGLTSDISGSVVYIKTAREMWLELEGRFGQLNGPLLYQLQKELSQVYQGYSSVTSYFTRIKSLWDEIQCLNDMPLCQYCMGVEQAKYEEKQKLAQLLMGLNESYSATRGNILMMKPFPSVREAYSIWIEKEKQREVSSTMQFNSEVVSMNAGSLPRNYSTKNVPQFPYKNKSDFRKIICEYCKKTGHSKDKCFKNSSQQSDEIARNVNMVTNSTTMAGPFTEEASGSW</sequence>
<dbReference type="AlphaFoldDB" id="A0AB40BU36"/>
<evidence type="ECO:0000313" key="3">
    <source>
        <dbReference type="RefSeq" id="XP_039130956.1"/>
    </source>
</evidence>
<dbReference type="RefSeq" id="XP_039130956.1">
    <property type="nucleotide sequence ID" value="XM_039275022.1"/>
</dbReference>
<reference evidence="3" key="1">
    <citation type="submission" date="2025-08" db="UniProtKB">
        <authorList>
            <consortium name="RefSeq"/>
        </authorList>
    </citation>
    <scope>IDENTIFICATION</scope>
</reference>
<organism evidence="2 3">
    <name type="scientific">Dioscorea cayennensis subsp. rotundata</name>
    <name type="common">White Guinea yam</name>
    <name type="synonym">Dioscorea rotundata</name>
    <dbReference type="NCBI Taxonomy" id="55577"/>
    <lineage>
        <taxon>Eukaryota</taxon>
        <taxon>Viridiplantae</taxon>
        <taxon>Streptophyta</taxon>
        <taxon>Embryophyta</taxon>
        <taxon>Tracheophyta</taxon>
        <taxon>Spermatophyta</taxon>
        <taxon>Magnoliopsida</taxon>
        <taxon>Liliopsida</taxon>
        <taxon>Dioscoreales</taxon>
        <taxon>Dioscoreaceae</taxon>
        <taxon>Dioscorea</taxon>
    </lineage>
</organism>